<name>A0A0D0BWE4_9AGAR</name>
<dbReference type="InterPro" id="IPR045669">
    <property type="entry name" value="FHIP_C"/>
</dbReference>
<gene>
    <name evidence="4" type="ORF">GYMLUDRAFT_168852</name>
</gene>
<evidence type="ECO:0000313" key="5">
    <source>
        <dbReference type="Proteomes" id="UP000053593"/>
    </source>
</evidence>
<evidence type="ECO:0000256" key="1">
    <source>
        <dbReference type="ARBA" id="ARBA00024336"/>
    </source>
</evidence>
<dbReference type="HOGENOM" id="CLU_004953_0_0_1"/>
<accession>A0A0D0BWE4</accession>
<dbReference type="InterPro" id="IPR019384">
    <property type="entry name" value="FHIP"/>
</dbReference>
<dbReference type="Pfam" id="PF19314">
    <property type="entry name" value="DUF5917"/>
    <property type="match status" value="1"/>
</dbReference>
<dbReference type="EMBL" id="KN834778">
    <property type="protein sequence ID" value="KIK59911.1"/>
    <property type="molecule type" value="Genomic_DNA"/>
</dbReference>
<feature type="region of interest" description="Disordered" evidence="2">
    <location>
        <begin position="509"/>
        <end position="544"/>
    </location>
</feature>
<dbReference type="Pfam" id="PF10257">
    <property type="entry name" value="RAI16-like"/>
    <property type="match status" value="1"/>
</dbReference>
<dbReference type="AlphaFoldDB" id="A0A0D0BWE4"/>
<protein>
    <recommendedName>
        <fullName evidence="3">FHF complex subunit HOOK-interacting protein C-terminal domain-containing protein</fullName>
    </recommendedName>
</protein>
<keyword evidence="5" id="KW-1185">Reference proteome</keyword>
<dbReference type="PANTHER" id="PTHR21705">
    <property type="entry name" value="RAI16 PROTEIN-RELATED"/>
    <property type="match status" value="1"/>
</dbReference>
<sequence>MDYFQKFLRSGVQPSPKESPDYTQEFTKSWNFVKNTLLHPDERQLARGIKSTDVPAHLQSMVNSLVTESTRIEEGTTGGCLEFLLKHDVLGTLVRLSEADRPFGIQAEVLRAVQNMVVLLDEQFLVHSAVHKAVLRLLRDCAGDDLHEQLDGRHRKVMGAAGNAVRTQPSEFEEDLVNLLCILCSRIRTFRELLMIFFHDKHWYRSDPLFSVEEKDEEEEEEEEEEAASTDSSDRPTSPAPSQTTVTSAPVSSVTKKPEYEFLLFNYLLRFVHREGQIGEFARAGLLLLMDVAMSPGEPVHRLTGEETSSETAADPITDAALALAEYILDGDFSEVLGAGLGAVYSMLPSKLEFRPPTNADRSQDTGMVIGNTWLESEDEKEMLEVFRAKSWALGVEDAHSPDFKARLDHFLKLLEFLQDVLRRNVAQDNVDASSLVGTAIVNSILDAVRRIFLENVLYPTILECSDADGSAVAVMSYIDIMIRTLQDGQLADLLVDFLISEDNEEVKQRPRPQSLMMLKNEPPQSKSAAVSDKEAKSRRRKSSAMAILEMEAPDSRKQSEYFTSMARFTLKDLLLSNLRSKSQLTATAALHLMQAMLIQHPQLCIERLLIVVPDPLATSFPHPVMISSLSRKSITEEDDDDDETFVYPGTEEAQAPASSEPLFHQPETTFSTHEREMDLYLALVSRVDPSHNSDPFSTGYSHYLRDAFFSIQDQPAYHVDVDNIEARQKAKHRLNVNDPMISNLLESFRRFFSNTPEFNIALTGVLSTLAIHPDRSLAGWLTFASNDSAPSNNDDISAGLDANGDGDDRSIDYRIEQKLANNDSFLPASSLDEKSRPIIHTIFHGLVAQLERYRRSVDNFDRYLLERRQGLLFSENLTDALSLAIEISDEPVRVPQLSEPVPQSKPKPKQSASASIVSLFTPRKNKSRPSTTPVVPSTPPRKESKTLSESPFAPHYQKTGAITVEPFVAPIPASSPWTPVKKQRKWNADEEDVFGAGWSERTPTSRIEDDSDEEDEDSGRTTTTVTLSRLLDNVVILEESIKELVAIIHARRSLGIDSIRYL</sequence>
<comment type="similarity">
    <text evidence="1">Belongs to the FHIP family.</text>
</comment>
<reference evidence="4 5" key="1">
    <citation type="submission" date="2014-04" db="EMBL/GenBank/DDBJ databases">
        <title>Evolutionary Origins and Diversification of the Mycorrhizal Mutualists.</title>
        <authorList>
            <consortium name="DOE Joint Genome Institute"/>
            <consortium name="Mycorrhizal Genomics Consortium"/>
            <person name="Kohler A."/>
            <person name="Kuo A."/>
            <person name="Nagy L.G."/>
            <person name="Floudas D."/>
            <person name="Copeland A."/>
            <person name="Barry K.W."/>
            <person name="Cichocki N."/>
            <person name="Veneault-Fourrey C."/>
            <person name="LaButti K."/>
            <person name="Lindquist E.A."/>
            <person name="Lipzen A."/>
            <person name="Lundell T."/>
            <person name="Morin E."/>
            <person name="Murat C."/>
            <person name="Riley R."/>
            <person name="Ohm R."/>
            <person name="Sun H."/>
            <person name="Tunlid A."/>
            <person name="Henrissat B."/>
            <person name="Grigoriev I.V."/>
            <person name="Hibbett D.S."/>
            <person name="Martin F."/>
        </authorList>
    </citation>
    <scope>NUCLEOTIDE SEQUENCE [LARGE SCALE GENOMIC DNA]</scope>
    <source>
        <strain evidence="4 5">FD-317 M1</strain>
    </source>
</reference>
<dbReference type="PANTHER" id="PTHR21705:SF11">
    <property type="entry name" value="FHIP FAMILY PROTEIN CG3558"/>
    <property type="match status" value="1"/>
</dbReference>
<feature type="region of interest" description="Disordered" evidence="2">
    <location>
        <begin position="920"/>
        <end position="955"/>
    </location>
</feature>
<evidence type="ECO:0000259" key="3">
    <source>
        <dbReference type="Pfam" id="PF19314"/>
    </source>
</evidence>
<evidence type="ECO:0000256" key="2">
    <source>
        <dbReference type="SAM" id="MobiDB-lite"/>
    </source>
</evidence>
<feature type="region of interest" description="Disordered" evidence="2">
    <location>
        <begin position="996"/>
        <end position="1022"/>
    </location>
</feature>
<feature type="compositionally biased region" description="Low complexity" evidence="2">
    <location>
        <begin position="242"/>
        <end position="251"/>
    </location>
</feature>
<dbReference type="Proteomes" id="UP000053593">
    <property type="component" value="Unassembled WGS sequence"/>
</dbReference>
<evidence type="ECO:0000313" key="4">
    <source>
        <dbReference type="EMBL" id="KIK59911.1"/>
    </source>
</evidence>
<organism evidence="4 5">
    <name type="scientific">Collybiopsis luxurians FD-317 M1</name>
    <dbReference type="NCBI Taxonomy" id="944289"/>
    <lineage>
        <taxon>Eukaryota</taxon>
        <taxon>Fungi</taxon>
        <taxon>Dikarya</taxon>
        <taxon>Basidiomycota</taxon>
        <taxon>Agaricomycotina</taxon>
        <taxon>Agaricomycetes</taxon>
        <taxon>Agaricomycetidae</taxon>
        <taxon>Agaricales</taxon>
        <taxon>Marasmiineae</taxon>
        <taxon>Omphalotaceae</taxon>
        <taxon>Collybiopsis</taxon>
        <taxon>Collybiopsis luxurians</taxon>
    </lineage>
</organism>
<feature type="region of interest" description="Disordered" evidence="2">
    <location>
        <begin position="213"/>
        <end position="251"/>
    </location>
</feature>
<feature type="domain" description="FHF complex subunit HOOK-interacting protein C-terminal" evidence="3">
    <location>
        <begin position="739"/>
        <end position="792"/>
    </location>
</feature>
<feature type="compositionally biased region" description="Acidic residues" evidence="2">
    <location>
        <begin position="214"/>
        <end position="228"/>
    </location>
</feature>
<dbReference type="OrthoDB" id="5350595at2759"/>
<proteinExistence type="inferred from homology"/>